<dbReference type="PANTHER" id="PTHR31045:SF21">
    <property type="entry name" value="PLAC8 FAMILY PROTEIN"/>
    <property type="match status" value="1"/>
</dbReference>
<evidence type="ECO:0000313" key="3">
    <source>
        <dbReference type="EnsemblPlants" id="KRH76069"/>
    </source>
</evidence>
<keyword evidence="1" id="KW-1133">Transmembrane helix</keyword>
<dbReference type="EnsemblPlants" id="KRH76069">
    <property type="protein sequence ID" value="KRH76069"/>
    <property type="gene ID" value="GLYMA_01G128800"/>
</dbReference>
<gene>
    <name evidence="2" type="ORF">GLYMA_01G128800</name>
</gene>
<dbReference type="Gramene" id="KRH76069">
    <property type="protein sequence ID" value="KRH76069"/>
    <property type="gene ID" value="GLYMA_01G128800"/>
</dbReference>
<dbReference type="EMBL" id="CM000834">
    <property type="protein sequence ID" value="KRH76069.1"/>
    <property type="molecule type" value="Genomic_DNA"/>
</dbReference>
<dbReference type="STRING" id="3847.A0A0R0LH79"/>
<evidence type="ECO:0000256" key="1">
    <source>
        <dbReference type="SAM" id="Phobius"/>
    </source>
</evidence>
<reference evidence="2 3" key="1">
    <citation type="journal article" date="2010" name="Nature">
        <title>Genome sequence of the palaeopolyploid soybean.</title>
        <authorList>
            <person name="Schmutz J."/>
            <person name="Cannon S.B."/>
            <person name="Schlueter J."/>
            <person name="Ma J."/>
            <person name="Mitros T."/>
            <person name="Nelson W."/>
            <person name="Hyten D.L."/>
            <person name="Song Q."/>
            <person name="Thelen J.J."/>
            <person name="Cheng J."/>
            <person name="Xu D."/>
            <person name="Hellsten U."/>
            <person name="May G.D."/>
            <person name="Yu Y."/>
            <person name="Sakurai T."/>
            <person name="Umezawa T."/>
            <person name="Bhattacharyya M.K."/>
            <person name="Sandhu D."/>
            <person name="Valliyodan B."/>
            <person name="Lindquist E."/>
            <person name="Peto M."/>
            <person name="Grant D."/>
            <person name="Shu S."/>
            <person name="Goodstein D."/>
            <person name="Barry K."/>
            <person name="Futrell-Griggs M."/>
            <person name="Abernathy B."/>
            <person name="Du J."/>
            <person name="Tian Z."/>
            <person name="Zhu L."/>
            <person name="Gill N."/>
            <person name="Joshi T."/>
            <person name="Libault M."/>
            <person name="Sethuraman A."/>
            <person name="Zhang X.-C."/>
            <person name="Shinozaki K."/>
            <person name="Nguyen H.T."/>
            <person name="Wing R.A."/>
            <person name="Cregan P."/>
            <person name="Specht J."/>
            <person name="Grimwood J."/>
            <person name="Rokhsar D."/>
            <person name="Stacey G."/>
            <person name="Shoemaker R.C."/>
            <person name="Jackson S.A."/>
        </authorList>
    </citation>
    <scope>NUCLEOTIDE SEQUENCE</scope>
    <source>
        <strain evidence="3">cv. Williams 82</strain>
        <tissue evidence="2">Callus</tissue>
    </source>
</reference>
<proteinExistence type="predicted"/>
<dbReference type="GO" id="GO:0051762">
    <property type="term" value="P:sesquiterpene biosynthetic process"/>
    <property type="evidence" value="ECO:0000318"/>
    <property type="project" value="GO_Central"/>
</dbReference>
<protein>
    <submittedName>
        <fullName evidence="2 3">Uncharacterized protein</fullName>
    </submittedName>
</protein>
<evidence type="ECO:0000313" key="2">
    <source>
        <dbReference type="EMBL" id="KRH76069.1"/>
    </source>
</evidence>
<dbReference type="AlphaFoldDB" id="A0A0R0LH79"/>
<dbReference type="PANTHER" id="PTHR31045">
    <property type="entry name" value="PLAC8 FAMILY PROTEIN-RELATED"/>
    <property type="match status" value="1"/>
</dbReference>
<feature type="transmembrane region" description="Helical" evidence="1">
    <location>
        <begin position="145"/>
        <end position="170"/>
    </location>
</feature>
<dbReference type="NCBIfam" id="TIGR01571">
    <property type="entry name" value="A_thal_Cys_rich"/>
    <property type="match status" value="1"/>
</dbReference>
<feature type="transmembrane region" description="Helical" evidence="1">
    <location>
        <begin position="57"/>
        <end position="80"/>
    </location>
</feature>
<keyword evidence="1" id="KW-0812">Transmembrane</keyword>
<keyword evidence="1" id="KW-0472">Membrane</keyword>
<reference evidence="3" key="2">
    <citation type="submission" date="2018-02" db="UniProtKB">
        <authorList>
            <consortium name="EnsemblPlants"/>
        </authorList>
    </citation>
    <scope>IDENTIFICATION</scope>
    <source>
        <strain evidence="3">Williams 82</strain>
    </source>
</reference>
<reference evidence="2" key="3">
    <citation type="submission" date="2018-07" db="EMBL/GenBank/DDBJ databases">
        <title>WGS assembly of Glycine max.</title>
        <authorList>
            <person name="Schmutz J."/>
            <person name="Cannon S."/>
            <person name="Schlueter J."/>
            <person name="Ma J."/>
            <person name="Mitros T."/>
            <person name="Nelson W."/>
            <person name="Hyten D."/>
            <person name="Song Q."/>
            <person name="Thelen J."/>
            <person name="Cheng J."/>
            <person name="Xu D."/>
            <person name="Hellsten U."/>
            <person name="May G."/>
            <person name="Yu Y."/>
            <person name="Sakurai T."/>
            <person name="Umezawa T."/>
            <person name="Bhattacharyya M."/>
            <person name="Sandhu D."/>
            <person name="Valliyodan B."/>
            <person name="Lindquist E."/>
            <person name="Peto M."/>
            <person name="Grant D."/>
            <person name="Shu S."/>
            <person name="Goodstein D."/>
            <person name="Barry K."/>
            <person name="Futrell-Griggs M."/>
            <person name="Abernathy B."/>
            <person name="Du J."/>
            <person name="Tian Z."/>
            <person name="Zhu L."/>
            <person name="Gill N."/>
            <person name="Joshi T."/>
            <person name="Libault M."/>
            <person name="Sethuraman A."/>
            <person name="Zhang X."/>
            <person name="Shinozaki K."/>
            <person name="Nguyen H."/>
            <person name="Wing R."/>
            <person name="Cregan P."/>
            <person name="Specht J."/>
            <person name="Grimwood J."/>
            <person name="Rokhsar D."/>
            <person name="Stacey G."/>
            <person name="Shoemaker R."/>
            <person name="Jackson S."/>
        </authorList>
    </citation>
    <scope>NUCLEOTIDE SEQUENCE</scope>
    <source>
        <tissue evidence="2">Callus</tissue>
    </source>
</reference>
<name>A0A0R0LH79_SOYBN</name>
<dbReference type="OMA" id="CKPHERV"/>
<accession>A0A0R0LH79</accession>
<dbReference type="Pfam" id="PF04749">
    <property type="entry name" value="PLAC8"/>
    <property type="match status" value="1"/>
</dbReference>
<dbReference type="Proteomes" id="UP000008827">
    <property type="component" value="Chromosome 1"/>
</dbReference>
<dbReference type="InParanoid" id="A0A0R0LH79"/>
<dbReference type="GO" id="GO:0009975">
    <property type="term" value="F:cyclase activity"/>
    <property type="evidence" value="ECO:0000318"/>
    <property type="project" value="GO_Central"/>
</dbReference>
<dbReference type="InterPro" id="IPR006461">
    <property type="entry name" value="PLAC_motif_containing"/>
</dbReference>
<evidence type="ECO:0000313" key="4">
    <source>
        <dbReference type="Proteomes" id="UP000008827"/>
    </source>
</evidence>
<organism evidence="2">
    <name type="scientific">Glycine max</name>
    <name type="common">Soybean</name>
    <name type="synonym">Glycine hispida</name>
    <dbReference type="NCBI Taxonomy" id="3847"/>
    <lineage>
        <taxon>Eukaryota</taxon>
        <taxon>Viridiplantae</taxon>
        <taxon>Streptophyta</taxon>
        <taxon>Embryophyta</taxon>
        <taxon>Tracheophyta</taxon>
        <taxon>Spermatophyta</taxon>
        <taxon>Magnoliopsida</taxon>
        <taxon>eudicotyledons</taxon>
        <taxon>Gunneridae</taxon>
        <taxon>Pentapetalae</taxon>
        <taxon>rosids</taxon>
        <taxon>fabids</taxon>
        <taxon>Fabales</taxon>
        <taxon>Fabaceae</taxon>
        <taxon>Papilionoideae</taxon>
        <taxon>50 kb inversion clade</taxon>
        <taxon>NPAAA clade</taxon>
        <taxon>indigoferoid/millettioid clade</taxon>
        <taxon>Phaseoleae</taxon>
        <taxon>Glycine</taxon>
        <taxon>Glycine subgen. Soja</taxon>
    </lineage>
</organism>
<feature type="transmembrane region" description="Helical" evidence="1">
    <location>
        <begin position="219"/>
        <end position="240"/>
    </location>
</feature>
<keyword evidence="4" id="KW-1185">Reference proteome</keyword>
<feature type="transmembrane region" description="Helical" evidence="1">
    <location>
        <begin position="190"/>
        <end position="207"/>
    </location>
</feature>
<sequence length="379" mass="42185">MIHAPIGGSLQEGLQDAALVGNTNGFKVNVNSALQTSSSQRKLLSDESNHNPLNMAILQRIICVAVSGAILFLVMTGILSKILNKQWKPKGIIFLRKIYCKNGTCKPHERVHMMVVVVLLHVNCFSQYALCGLKWGFNRSERPVVGVGICISIAIAAPALAGVNCIASPIGKDFCVVGRNLEKLHFGNKYVHIATFLLFCVAPFWILNTVTINIDNEPVRVVLGLLGMLLCVFGLLYGGYWRIQMRGKFNLPPNKLCCGKPAVTDCIQWLLCCWCSLAQEVRTAEYYDIVDDKFFCQKLTQSCVKPALNSLPPEDKAPQVTSKSTSFWSSHTVNKIWSQESNDYSSLSEIEFSRERKQNVMEAPILQTIQVDDNDIKRT</sequence>